<feature type="region of interest" description="Disordered" evidence="1">
    <location>
        <begin position="62"/>
        <end position="83"/>
    </location>
</feature>
<evidence type="ECO:0000256" key="1">
    <source>
        <dbReference type="SAM" id="MobiDB-lite"/>
    </source>
</evidence>
<evidence type="ECO:0000313" key="3">
    <source>
        <dbReference type="EMBL" id="CAD7626621.1"/>
    </source>
</evidence>
<accession>A0A7R9Q011</accession>
<dbReference type="Proteomes" id="UP000759131">
    <property type="component" value="Unassembled WGS sequence"/>
</dbReference>
<evidence type="ECO:0000256" key="2">
    <source>
        <dbReference type="SAM" id="SignalP"/>
    </source>
</evidence>
<name>A0A7R9Q011_9ACAR</name>
<proteinExistence type="predicted"/>
<feature type="signal peptide" evidence="2">
    <location>
        <begin position="1"/>
        <end position="21"/>
    </location>
</feature>
<gene>
    <name evidence="3" type="ORF">OSB1V03_LOCUS7054</name>
</gene>
<feature type="chain" id="PRO_5036403723" evidence="2">
    <location>
        <begin position="22"/>
        <end position="518"/>
    </location>
</feature>
<organism evidence="3">
    <name type="scientific">Medioppia subpectinata</name>
    <dbReference type="NCBI Taxonomy" id="1979941"/>
    <lineage>
        <taxon>Eukaryota</taxon>
        <taxon>Metazoa</taxon>
        <taxon>Ecdysozoa</taxon>
        <taxon>Arthropoda</taxon>
        <taxon>Chelicerata</taxon>
        <taxon>Arachnida</taxon>
        <taxon>Acari</taxon>
        <taxon>Acariformes</taxon>
        <taxon>Sarcoptiformes</taxon>
        <taxon>Oribatida</taxon>
        <taxon>Brachypylina</taxon>
        <taxon>Oppioidea</taxon>
        <taxon>Oppiidae</taxon>
        <taxon>Medioppia</taxon>
    </lineage>
</organism>
<dbReference type="OrthoDB" id="10550355at2759"/>
<sequence length="518" mass="59444">MKFSTVYLSHLLVQSICCVFAVHIHHNNHHNHHNNNYHNHNIRNNIISQRANTRHEHNVWYFEDSDDGNNSGQREGGGGRAKARRHLVLQNYQRYRPNHNETVVSQLLVNSVTTGSSPPPPLPPLPSVPPYYLSYDSGQKSRYMPTEEKLIEQQMASNYHWPSELASDERTDDKPNDSVVKPNVKNTRIESQILDSNDGQNQLPNSIDIYGAHNADGIRRAGPKGMKGTFGFNDHGHFYPCDKPSRLVPDPHNRETYIIPNNIGYYHKCRYFDDDPRADKSRPVGPLGMDGYFGYFDNHRFVECAPPRQLLEDSQHPGLYFIPVDIYYEPKCQYYGYNMKPKKRKTTEEEEEGEAERHHTCHAFVKINTKIKTSQIHDNHPWTTNGPHLCSPRCAPDCAAANTMSTCRPPSPGQQLTYGPPNGSAFGVQAHIAMDCSPSGSHFNELNILNVEHMEIDYELSSNNESMEVVTNNSKFTEAELWLHKHNEEKKHKNSRREVQYWSNGPEVFTLFRKFLDV</sequence>
<keyword evidence="2" id="KW-0732">Signal</keyword>
<evidence type="ECO:0000313" key="4">
    <source>
        <dbReference type="Proteomes" id="UP000759131"/>
    </source>
</evidence>
<reference evidence="3" key="1">
    <citation type="submission" date="2020-11" db="EMBL/GenBank/DDBJ databases">
        <authorList>
            <person name="Tran Van P."/>
        </authorList>
    </citation>
    <scope>NUCLEOTIDE SEQUENCE</scope>
</reference>
<dbReference type="EMBL" id="CAJPIZ010003993">
    <property type="protein sequence ID" value="CAG2107051.1"/>
    <property type="molecule type" value="Genomic_DNA"/>
</dbReference>
<dbReference type="AlphaFoldDB" id="A0A7R9Q011"/>
<keyword evidence="4" id="KW-1185">Reference proteome</keyword>
<dbReference type="EMBL" id="OC858568">
    <property type="protein sequence ID" value="CAD7626621.1"/>
    <property type="molecule type" value="Genomic_DNA"/>
</dbReference>
<protein>
    <submittedName>
        <fullName evidence="3">Uncharacterized protein</fullName>
    </submittedName>
</protein>